<dbReference type="CDD" id="cd07011">
    <property type="entry name" value="cupin_PMI_type_I_N"/>
    <property type="match status" value="1"/>
</dbReference>
<evidence type="ECO:0000256" key="8">
    <source>
        <dbReference type="PIRSR" id="PIRSR001480-2"/>
    </source>
</evidence>
<accession>A0A4U3KXR8</accession>
<evidence type="ECO:0000256" key="1">
    <source>
        <dbReference type="ARBA" id="ARBA00000757"/>
    </source>
</evidence>
<dbReference type="InterPro" id="IPR011051">
    <property type="entry name" value="RmlC_Cupin_sf"/>
</dbReference>
<dbReference type="EC" id="5.3.1.8" evidence="3"/>
<keyword evidence="11" id="KW-1185">Reference proteome</keyword>
<feature type="active site" evidence="7">
    <location>
        <position position="287"/>
    </location>
</feature>
<evidence type="ECO:0000256" key="4">
    <source>
        <dbReference type="ARBA" id="ARBA00022723"/>
    </source>
</evidence>
<feature type="binding site" evidence="8">
    <location>
        <position position="103"/>
    </location>
    <ligand>
        <name>Zn(2+)</name>
        <dbReference type="ChEBI" id="CHEBI:29105"/>
    </ligand>
</feature>
<dbReference type="InterPro" id="IPR001250">
    <property type="entry name" value="Man6P_Isoase-1"/>
</dbReference>
<organism evidence="10 11">
    <name type="scientific">Ilyomonas limi</name>
    <dbReference type="NCBI Taxonomy" id="2575867"/>
    <lineage>
        <taxon>Bacteria</taxon>
        <taxon>Pseudomonadati</taxon>
        <taxon>Bacteroidota</taxon>
        <taxon>Chitinophagia</taxon>
        <taxon>Chitinophagales</taxon>
        <taxon>Chitinophagaceae</taxon>
        <taxon>Ilyomonas</taxon>
    </lineage>
</organism>
<dbReference type="InterPro" id="IPR018050">
    <property type="entry name" value="Pmannose_isomerase-type1_CS"/>
</dbReference>
<protein>
    <recommendedName>
        <fullName evidence="3">mannose-6-phosphate isomerase</fullName>
        <ecNumber evidence="3">5.3.1.8</ecNumber>
    </recommendedName>
</protein>
<dbReference type="NCBIfam" id="TIGR00218">
    <property type="entry name" value="manA"/>
    <property type="match status" value="1"/>
</dbReference>
<keyword evidence="4 8" id="KW-0479">Metal-binding</keyword>
<gene>
    <name evidence="10" type="primary">manA</name>
    <name evidence="10" type="ORF">FC093_14090</name>
</gene>
<dbReference type="PRINTS" id="PR00714">
    <property type="entry name" value="MAN6PISMRASE"/>
</dbReference>
<comment type="caution">
    <text evidence="10">The sequence shown here is derived from an EMBL/GenBank/DDBJ whole genome shotgun (WGS) entry which is preliminary data.</text>
</comment>
<dbReference type="GO" id="GO:0004476">
    <property type="term" value="F:mannose-6-phosphate isomerase activity"/>
    <property type="evidence" value="ECO:0007669"/>
    <property type="project" value="UniProtKB-EC"/>
</dbReference>
<dbReference type="InterPro" id="IPR014710">
    <property type="entry name" value="RmlC-like_jellyroll"/>
</dbReference>
<keyword evidence="6 10" id="KW-0413">Isomerase</keyword>
<dbReference type="RefSeq" id="WP_137262441.1">
    <property type="nucleotide sequence ID" value="NZ_SZQL01000011.1"/>
</dbReference>
<comment type="similarity">
    <text evidence="2">Belongs to the mannose-6-phosphate isomerase type 1 family.</text>
</comment>
<dbReference type="GO" id="GO:0005975">
    <property type="term" value="P:carbohydrate metabolic process"/>
    <property type="evidence" value="ECO:0007669"/>
    <property type="project" value="InterPro"/>
</dbReference>
<dbReference type="Gene3D" id="1.10.441.10">
    <property type="entry name" value="Phosphomannose Isomerase, domain 2"/>
    <property type="match status" value="1"/>
</dbReference>
<dbReference type="AlphaFoldDB" id="A0A4U3KXR8"/>
<proteinExistence type="inferred from homology"/>
<dbReference type="InterPro" id="IPR046457">
    <property type="entry name" value="PMI_typeI_cat"/>
</dbReference>
<dbReference type="GO" id="GO:0008270">
    <property type="term" value="F:zinc ion binding"/>
    <property type="evidence" value="ECO:0007669"/>
    <property type="project" value="InterPro"/>
</dbReference>
<dbReference type="PROSITE" id="PS00965">
    <property type="entry name" value="PMI_I_1"/>
    <property type="match status" value="1"/>
</dbReference>
<dbReference type="Pfam" id="PF20511">
    <property type="entry name" value="PMI_typeI_cat"/>
    <property type="match status" value="1"/>
</dbReference>
<reference evidence="10 11" key="1">
    <citation type="submission" date="2019-05" db="EMBL/GenBank/DDBJ databases">
        <title>Panacibacter sp. strain 17mud1-8 Genome sequencing and assembly.</title>
        <authorList>
            <person name="Chhetri G."/>
        </authorList>
    </citation>
    <scope>NUCLEOTIDE SEQUENCE [LARGE SCALE GENOMIC DNA]</scope>
    <source>
        <strain evidence="10 11">17mud1-8</strain>
    </source>
</reference>
<evidence type="ECO:0000256" key="2">
    <source>
        <dbReference type="ARBA" id="ARBA00010772"/>
    </source>
</evidence>
<name>A0A4U3KXR8_9BACT</name>
<evidence type="ECO:0000313" key="11">
    <source>
        <dbReference type="Proteomes" id="UP000305848"/>
    </source>
</evidence>
<dbReference type="EMBL" id="SZQL01000011">
    <property type="protein sequence ID" value="TKK67425.1"/>
    <property type="molecule type" value="Genomic_DNA"/>
</dbReference>
<feature type="binding site" evidence="8">
    <location>
        <position position="105"/>
    </location>
    <ligand>
        <name>Zn(2+)</name>
        <dbReference type="ChEBI" id="CHEBI:29105"/>
    </ligand>
</feature>
<dbReference type="Proteomes" id="UP000305848">
    <property type="component" value="Unassembled WGS sequence"/>
</dbReference>
<dbReference type="OrthoDB" id="9808275at2"/>
<dbReference type="Gene3D" id="2.60.120.10">
    <property type="entry name" value="Jelly Rolls"/>
    <property type="match status" value="2"/>
</dbReference>
<evidence type="ECO:0000313" key="10">
    <source>
        <dbReference type="EMBL" id="TKK67425.1"/>
    </source>
</evidence>
<evidence type="ECO:0000256" key="6">
    <source>
        <dbReference type="ARBA" id="ARBA00023235"/>
    </source>
</evidence>
<evidence type="ECO:0000256" key="3">
    <source>
        <dbReference type="ARBA" id="ARBA00011956"/>
    </source>
</evidence>
<comment type="cofactor">
    <cofactor evidence="8">
        <name>Zn(2+)</name>
        <dbReference type="ChEBI" id="CHEBI:29105"/>
    </cofactor>
    <text evidence="8">Binds 1 zinc ion per subunit.</text>
</comment>
<feature type="domain" description="Phosphomannose isomerase type I catalytic" evidence="9">
    <location>
        <begin position="10"/>
        <end position="155"/>
    </location>
</feature>
<dbReference type="PIRSF" id="PIRSF001480">
    <property type="entry name" value="Mannose-6-phosphate_isomerase"/>
    <property type="match status" value="1"/>
</dbReference>
<dbReference type="PANTHER" id="PTHR10309:SF0">
    <property type="entry name" value="MANNOSE-6-PHOSPHATE ISOMERASE"/>
    <property type="match status" value="1"/>
</dbReference>
<sequence length="407" mass="45624">MSLVQDKILLLRGKVQPYAWGGHHFIANWLGTGNTQHQPFAEYWMGAHPSASSLVVTRNGELSLHQLIHDYPEEFLSTHVRQHFNELPYLFKILDVKDMLSIQVHPTKEAAAKGFHEEEAAGITLGAPNRNYKDKNHKPEVMVALSDFWLLHGFLPEEKLLHVLQTVPEFAGLEAIFKEGDYKALYQHVMSMPQEEVNEMLLPLVQRELERKKNGKLTKADPGWWVAKLFEGSDQIDDIDRGVFSIYFFNIVEVHEGEAIFQGAGIPHAYLEGQNVELMANSDNVLRGGLTPKHVDVPELLKHTAFKGVEPNVMKGEEVSPAVTAYPCPVPDFGIQKIELSTNESIESKASSLEIWVLIKGIANFEWDGKSIVAGKGQAVAILPNDKFTVTAQENTLIYKAFVPEAE</sequence>
<dbReference type="SUPFAM" id="SSF51182">
    <property type="entry name" value="RmlC-like cupins"/>
    <property type="match status" value="1"/>
</dbReference>
<evidence type="ECO:0000259" key="9">
    <source>
        <dbReference type="Pfam" id="PF20511"/>
    </source>
</evidence>
<dbReference type="GO" id="GO:0009298">
    <property type="term" value="P:GDP-mannose biosynthetic process"/>
    <property type="evidence" value="ECO:0007669"/>
    <property type="project" value="InterPro"/>
</dbReference>
<dbReference type="InterPro" id="IPR016305">
    <property type="entry name" value="Mannose-6-P_Isomerase"/>
</dbReference>
<feature type="binding site" evidence="8">
    <location>
        <position position="268"/>
    </location>
    <ligand>
        <name>Zn(2+)</name>
        <dbReference type="ChEBI" id="CHEBI:29105"/>
    </ligand>
</feature>
<feature type="binding site" evidence="8">
    <location>
        <position position="140"/>
    </location>
    <ligand>
        <name>Zn(2+)</name>
        <dbReference type="ChEBI" id="CHEBI:29105"/>
    </ligand>
</feature>
<keyword evidence="5 8" id="KW-0862">Zinc</keyword>
<dbReference type="PANTHER" id="PTHR10309">
    <property type="entry name" value="MANNOSE-6-PHOSPHATE ISOMERASE"/>
    <property type="match status" value="1"/>
</dbReference>
<evidence type="ECO:0000256" key="5">
    <source>
        <dbReference type="ARBA" id="ARBA00022833"/>
    </source>
</evidence>
<evidence type="ECO:0000256" key="7">
    <source>
        <dbReference type="PIRSR" id="PIRSR001480-1"/>
    </source>
</evidence>
<dbReference type="GO" id="GO:0005829">
    <property type="term" value="C:cytosol"/>
    <property type="evidence" value="ECO:0007669"/>
    <property type="project" value="TreeGrafter"/>
</dbReference>
<comment type="catalytic activity">
    <reaction evidence="1">
        <text>D-mannose 6-phosphate = D-fructose 6-phosphate</text>
        <dbReference type="Rhea" id="RHEA:12356"/>
        <dbReference type="ChEBI" id="CHEBI:58735"/>
        <dbReference type="ChEBI" id="CHEBI:61527"/>
        <dbReference type="EC" id="5.3.1.8"/>
    </reaction>
</comment>